<dbReference type="InterPro" id="IPR036291">
    <property type="entry name" value="NAD(P)-bd_dom_sf"/>
</dbReference>
<dbReference type="AlphaFoldDB" id="A0AAW5RXN1"/>
<evidence type="ECO:0000313" key="3">
    <source>
        <dbReference type="EMBL" id="MCV6988075.1"/>
    </source>
</evidence>
<dbReference type="Proteomes" id="UP001207588">
    <property type="component" value="Unassembled WGS sequence"/>
</dbReference>
<organism evidence="3 6">
    <name type="scientific">Mycobacterium bouchedurhonense</name>
    <dbReference type="NCBI Taxonomy" id="701041"/>
    <lineage>
        <taxon>Bacteria</taxon>
        <taxon>Bacillati</taxon>
        <taxon>Actinomycetota</taxon>
        <taxon>Actinomycetes</taxon>
        <taxon>Mycobacteriales</taxon>
        <taxon>Mycobacteriaceae</taxon>
        <taxon>Mycobacterium</taxon>
        <taxon>Mycobacterium avium complex (MAC)</taxon>
    </lineage>
</organism>
<name>A0AAW5RXN1_MYCBC</name>
<dbReference type="GO" id="GO:0047936">
    <property type="term" value="F:glucose 1-dehydrogenase [NAD(P)+] activity"/>
    <property type="evidence" value="ECO:0007669"/>
    <property type="project" value="UniProtKB-EC"/>
</dbReference>
<dbReference type="PANTHER" id="PTHR42760:SF133">
    <property type="entry name" value="3-OXOACYL-[ACYL-CARRIER-PROTEIN] REDUCTASE"/>
    <property type="match status" value="1"/>
</dbReference>
<protein>
    <submittedName>
        <fullName evidence="3">Glucose 1-dehydrogenase</fullName>
        <ecNumber evidence="3">1.1.1.47</ecNumber>
    </submittedName>
    <submittedName>
        <fullName evidence="4">Short-chain dehydrogenase</fullName>
    </submittedName>
</protein>
<keyword evidence="2 3" id="KW-0560">Oxidoreductase</keyword>
<evidence type="ECO:0000256" key="1">
    <source>
        <dbReference type="ARBA" id="ARBA00006484"/>
    </source>
</evidence>
<gene>
    <name evidence="4" type="ORF">BST19_20935</name>
    <name evidence="3" type="ORF">H7I91_01940</name>
</gene>
<dbReference type="PRINTS" id="PR00080">
    <property type="entry name" value="SDRFAMILY"/>
</dbReference>
<dbReference type="Gene3D" id="3.40.50.720">
    <property type="entry name" value="NAD(P)-binding Rossmann-like Domain"/>
    <property type="match status" value="1"/>
</dbReference>
<dbReference type="NCBIfam" id="NF005559">
    <property type="entry name" value="PRK07231.1"/>
    <property type="match status" value="1"/>
</dbReference>
<sequence>MCAAVPPAFDLAGKVALVTGGSRGLGRSIAGALAAAGAEIVIVSRKQESCEIAAKQIAEQAGVRTMARACHVSHWEDIDGLVDAVYERFGRVDVLVNNAGKSPLYESLLDITEEMWNSVLGVNLLGPFRLSTLIGTRMVEAGGGSIINISTVGAVLAEPSYLPYAAAKSGLNTITRAFAKSFAPTVRVNCIMPGPFHTDVTASWSKDQIARISRSLPLGRVGDPDDINGAVLWLAGAASAYVTGQVFAVDGGMGA</sequence>
<dbReference type="RefSeq" id="WP_083071579.1">
    <property type="nucleotide sequence ID" value="NZ_JACKTG010000009.1"/>
</dbReference>
<reference evidence="4 5" key="1">
    <citation type="submission" date="2017-02" db="EMBL/GenBank/DDBJ databases">
        <title>The new phylogeny of genus Mycobacterium.</title>
        <authorList>
            <person name="Tortoli E."/>
            <person name="Trovato A."/>
            <person name="Cirillo D.M."/>
        </authorList>
    </citation>
    <scope>NUCLEOTIDE SEQUENCE [LARGE SCALE GENOMIC DNA]</scope>
    <source>
        <strain evidence="4 5">DSM 45439</strain>
    </source>
</reference>
<dbReference type="Proteomes" id="UP000192293">
    <property type="component" value="Unassembled WGS sequence"/>
</dbReference>
<dbReference type="EMBL" id="JACKTG010000009">
    <property type="protein sequence ID" value="MCV6988075.1"/>
    <property type="molecule type" value="Genomic_DNA"/>
</dbReference>
<dbReference type="EMBL" id="MVHL01000041">
    <property type="protein sequence ID" value="ORA44778.1"/>
    <property type="molecule type" value="Genomic_DNA"/>
</dbReference>
<proteinExistence type="inferred from homology"/>
<dbReference type="FunFam" id="3.40.50.720:FF:000084">
    <property type="entry name" value="Short-chain dehydrogenase reductase"/>
    <property type="match status" value="1"/>
</dbReference>
<reference evidence="3" key="3">
    <citation type="journal article" date="2022" name="BMC Genomics">
        <title>Comparative genome analysis of mycobacteria focusing on tRNA and non-coding RNA.</title>
        <authorList>
            <person name="Behra P.R.K."/>
            <person name="Pettersson B.M.F."/>
            <person name="Ramesh M."/>
            <person name="Das S."/>
            <person name="Dasgupta S."/>
            <person name="Kirsebom L.A."/>
        </authorList>
    </citation>
    <scope>NUCLEOTIDE SEQUENCE</scope>
    <source>
        <strain evidence="3">DSM 45439</strain>
    </source>
</reference>
<keyword evidence="5" id="KW-1185">Reference proteome</keyword>
<evidence type="ECO:0000313" key="5">
    <source>
        <dbReference type="Proteomes" id="UP000192293"/>
    </source>
</evidence>
<dbReference type="SUPFAM" id="SSF51735">
    <property type="entry name" value="NAD(P)-binding Rossmann-fold domains"/>
    <property type="match status" value="1"/>
</dbReference>
<evidence type="ECO:0000313" key="6">
    <source>
        <dbReference type="Proteomes" id="UP001207588"/>
    </source>
</evidence>
<dbReference type="PRINTS" id="PR00081">
    <property type="entry name" value="GDHRDH"/>
</dbReference>
<evidence type="ECO:0000313" key="4">
    <source>
        <dbReference type="EMBL" id="ORA44778.1"/>
    </source>
</evidence>
<dbReference type="EC" id="1.1.1.47" evidence="3"/>
<dbReference type="PANTHER" id="PTHR42760">
    <property type="entry name" value="SHORT-CHAIN DEHYDROGENASES/REDUCTASES FAMILY MEMBER"/>
    <property type="match status" value="1"/>
</dbReference>
<evidence type="ECO:0000256" key="2">
    <source>
        <dbReference type="ARBA" id="ARBA00023002"/>
    </source>
</evidence>
<accession>A0AAW5RXN1</accession>
<comment type="caution">
    <text evidence="3">The sequence shown here is derived from an EMBL/GenBank/DDBJ whole genome shotgun (WGS) entry which is preliminary data.</text>
</comment>
<dbReference type="InterPro" id="IPR002347">
    <property type="entry name" value="SDR_fam"/>
</dbReference>
<reference evidence="3" key="2">
    <citation type="submission" date="2020-07" db="EMBL/GenBank/DDBJ databases">
        <authorList>
            <person name="Pettersson B.M.F."/>
            <person name="Behra P.R.K."/>
            <person name="Ramesh M."/>
            <person name="Das S."/>
            <person name="Dasgupta S."/>
            <person name="Kirsebom L.A."/>
        </authorList>
    </citation>
    <scope>NUCLEOTIDE SEQUENCE</scope>
    <source>
        <strain evidence="3">DSM 45439</strain>
    </source>
</reference>
<comment type="similarity">
    <text evidence="1">Belongs to the short-chain dehydrogenases/reductases (SDR) family.</text>
</comment>
<dbReference type="Pfam" id="PF13561">
    <property type="entry name" value="adh_short_C2"/>
    <property type="match status" value="1"/>
</dbReference>